<evidence type="ECO:0000313" key="7">
    <source>
        <dbReference type="Proteomes" id="UP000229370"/>
    </source>
</evidence>
<comment type="pathway">
    <text evidence="4">Cofactor biosynthesis; adenosylcobalamin biosynthesis; adenosylcobalamin from cob(II)yrinate a,c-diamide: step 2/7.</text>
</comment>
<dbReference type="Pfam" id="PF01923">
    <property type="entry name" value="Cob_adeno_trans"/>
    <property type="match status" value="1"/>
</dbReference>
<proteinExistence type="inferred from homology"/>
<dbReference type="SUPFAM" id="SSF89028">
    <property type="entry name" value="Cobalamin adenosyltransferase-like"/>
    <property type="match status" value="1"/>
</dbReference>
<dbReference type="InterPro" id="IPR016030">
    <property type="entry name" value="CblAdoTrfase-like"/>
</dbReference>
<dbReference type="GO" id="GO:0005524">
    <property type="term" value="F:ATP binding"/>
    <property type="evidence" value="ECO:0007669"/>
    <property type="project" value="UniProtKB-UniRule"/>
</dbReference>
<dbReference type="InterPro" id="IPR029499">
    <property type="entry name" value="PduO-typ"/>
</dbReference>
<dbReference type="EC" id="2.5.1.17" evidence="4"/>
<evidence type="ECO:0000256" key="2">
    <source>
        <dbReference type="ARBA" id="ARBA00022741"/>
    </source>
</evidence>
<comment type="caution">
    <text evidence="6">The sequence shown here is derived from an EMBL/GenBank/DDBJ whole genome shotgun (WGS) entry which is preliminary data.</text>
</comment>
<dbReference type="EMBL" id="PFQK01000079">
    <property type="protein sequence ID" value="PJC81477.1"/>
    <property type="molecule type" value="Genomic_DNA"/>
</dbReference>
<comment type="similarity">
    <text evidence="4">Belongs to the Cob(I)alamin adenosyltransferase family.</text>
</comment>
<evidence type="ECO:0000313" key="6">
    <source>
        <dbReference type="EMBL" id="PJC81477.1"/>
    </source>
</evidence>
<organism evidence="6 7">
    <name type="scientific">Candidatus Roizmanbacteria bacterium CG_4_8_14_3_um_filter_36_10</name>
    <dbReference type="NCBI Taxonomy" id="1974834"/>
    <lineage>
        <taxon>Bacteria</taxon>
        <taxon>Candidatus Roizmaniibacteriota</taxon>
    </lineage>
</organism>
<name>A0A2M8GLQ1_9BACT</name>
<dbReference type="PANTHER" id="PTHR12213:SF0">
    <property type="entry name" value="CORRINOID ADENOSYLTRANSFERASE MMAB"/>
    <property type="match status" value="1"/>
</dbReference>
<keyword evidence="3 4" id="KW-0067">ATP-binding</keyword>
<dbReference type="PANTHER" id="PTHR12213">
    <property type="entry name" value="CORRINOID ADENOSYLTRANSFERASE"/>
    <property type="match status" value="1"/>
</dbReference>
<evidence type="ECO:0000256" key="1">
    <source>
        <dbReference type="ARBA" id="ARBA00022679"/>
    </source>
</evidence>
<dbReference type="AlphaFoldDB" id="A0A2M8GLQ1"/>
<dbReference type="Proteomes" id="UP000229370">
    <property type="component" value="Unassembled WGS sequence"/>
</dbReference>
<feature type="domain" description="Cobalamin adenosyltransferase-like" evidence="5">
    <location>
        <begin position="3"/>
        <end position="165"/>
    </location>
</feature>
<evidence type="ECO:0000259" key="5">
    <source>
        <dbReference type="Pfam" id="PF01923"/>
    </source>
</evidence>
<comment type="catalytic activity">
    <reaction evidence="4">
        <text>2 cob(II)alamin + reduced [electron-transfer flavoprotein] + 2 ATP = 2 adenosylcob(III)alamin + 2 triphosphate + oxidized [electron-transfer flavoprotein] + 3 H(+)</text>
        <dbReference type="Rhea" id="RHEA:28671"/>
        <dbReference type="Rhea" id="RHEA-COMP:10685"/>
        <dbReference type="Rhea" id="RHEA-COMP:10686"/>
        <dbReference type="ChEBI" id="CHEBI:15378"/>
        <dbReference type="ChEBI" id="CHEBI:16304"/>
        <dbReference type="ChEBI" id="CHEBI:18036"/>
        <dbReference type="ChEBI" id="CHEBI:18408"/>
        <dbReference type="ChEBI" id="CHEBI:30616"/>
        <dbReference type="ChEBI" id="CHEBI:57692"/>
        <dbReference type="ChEBI" id="CHEBI:58307"/>
        <dbReference type="EC" id="2.5.1.17"/>
    </reaction>
</comment>
<dbReference type="InterPro" id="IPR036451">
    <property type="entry name" value="CblAdoTrfase-like_sf"/>
</dbReference>
<accession>A0A2M8GLQ1</accession>
<comment type="catalytic activity">
    <reaction evidence="4">
        <text>2 cob(II)yrinate a,c diamide + reduced [electron-transfer flavoprotein] + 2 ATP = 2 adenosylcob(III)yrinate a,c-diamide + 2 triphosphate + oxidized [electron-transfer flavoprotein] + 3 H(+)</text>
        <dbReference type="Rhea" id="RHEA:11528"/>
        <dbReference type="Rhea" id="RHEA-COMP:10685"/>
        <dbReference type="Rhea" id="RHEA-COMP:10686"/>
        <dbReference type="ChEBI" id="CHEBI:15378"/>
        <dbReference type="ChEBI" id="CHEBI:18036"/>
        <dbReference type="ChEBI" id="CHEBI:30616"/>
        <dbReference type="ChEBI" id="CHEBI:57692"/>
        <dbReference type="ChEBI" id="CHEBI:58307"/>
        <dbReference type="ChEBI" id="CHEBI:58503"/>
        <dbReference type="ChEBI" id="CHEBI:58537"/>
        <dbReference type="EC" id="2.5.1.17"/>
    </reaction>
</comment>
<dbReference type="GO" id="GO:0008817">
    <property type="term" value="F:corrinoid adenosyltransferase activity"/>
    <property type="evidence" value="ECO:0007669"/>
    <property type="project" value="UniProtKB-UniRule"/>
</dbReference>
<evidence type="ECO:0000256" key="4">
    <source>
        <dbReference type="RuleBase" id="RU366026"/>
    </source>
</evidence>
<keyword evidence="1 4" id="KW-0808">Transferase</keyword>
<dbReference type="NCBIfam" id="TIGR00636">
    <property type="entry name" value="PduO_Nterm"/>
    <property type="match status" value="1"/>
</dbReference>
<dbReference type="Gene3D" id="1.20.1200.10">
    <property type="entry name" value="Cobalamin adenosyltransferase-like"/>
    <property type="match status" value="1"/>
</dbReference>
<protein>
    <recommendedName>
        <fullName evidence="4">Corrinoid adenosyltransferase</fullName>
        <ecNumber evidence="4">2.5.1.17</ecNumber>
    </recommendedName>
    <alternativeName>
        <fullName evidence="4">Cob(II)alamin adenosyltransferase</fullName>
    </alternativeName>
    <alternativeName>
        <fullName evidence="4">Cob(II)yrinic acid a,c-diamide adenosyltransferase</fullName>
    </alternativeName>
    <alternativeName>
        <fullName evidence="4">Cobinamide/cobalamin adenosyltransferase</fullName>
    </alternativeName>
</protein>
<gene>
    <name evidence="6" type="ORF">CO007_04575</name>
</gene>
<evidence type="ECO:0000256" key="3">
    <source>
        <dbReference type="ARBA" id="ARBA00022840"/>
    </source>
</evidence>
<sequence length="174" mass="19775">MPIYTKTGDNGITSLYGGKRILKSDVRIRAYGSIDELSSFIGLTLLRLDKSPDQALLITIQKNLYQIMAFLSGSKVRLNNVDKQTAVFEKIIDQIDNQLPQLNHFVLPGGTELSGWLHILRTVCRRAERGVVKLTRDKTSGFTVPTLIIRYFNRLSDLFYVLARKYGRGRENLI</sequence>
<keyword evidence="2 4" id="KW-0547">Nucleotide-binding</keyword>
<reference evidence="7" key="1">
    <citation type="submission" date="2017-09" db="EMBL/GenBank/DDBJ databases">
        <title>Depth-based differentiation of microbial function through sediment-hosted aquifers and enrichment of novel symbionts in the deep terrestrial subsurface.</title>
        <authorList>
            <person name="Probst A.J."/>
            <person name="Ladd B."/>
            <person name="Jarett J.K."/>
            <person name="Geller-Mcgrath D.E."/>
            <person name="Sieber C.M.K."/>
            <person name="Emerson J.B."/>
            <person name="Anantharaman K."/>
            <person name="Thomas B.C."/>
            <person name="Malmstrom R."/>
            <person name="Stieglmeier M."/>
            <person name="Klingl A."/>
            <person name="Woyke T."/>
            <person name="Ryan C.M."/>
            <person name="Banfield J.F."/>
        </authorList>
    </citation>
    <scope>NUCLEOTIDE SEQUENCE [LARGE SCALE GENOMIC DNA]</scope>
</reference>
<keyword evidence="4" id="KW-0169">Cobalamin biosynthesis</keyword>
<dbReference type="GO" id="GO:0009236">
    <property type="term" value="P:cobalamin biosynthetic process"/>
    <property type="evidence" value="ECO:0007669"/>
    <property type="project" value="UniProtKB-UniRule"/>
</dbReference>
<dbReference type="UniPathway" id="UPA00148">
    <property type="reaction ID" value="UER00233"/>
</dbReference>